<evidence type="ECO:0000313" key="2">
    <source>
        <dbReference type="EMBL" id="KAF9503624.1"/>
    </source>
</evidence>
<dbReference type="AlphaFoldDB" id="A0A9P6AEB0"/>
<evidence type="ECO:0000313" key="3">
    <source>
        <dbReference type="Proteomes" id="UP000886523"/>
    </source>
</evidence>
<name>A0A9P6AEB0_9AGAM</name>
<feature type="signal peptide" evidence="1">
    <location>
        <begin position="1"/>
        <end position="28"/>
    </location>
</feature>
<keyword evidence="1" id="KW-0732">Signal</keyword>
<evidence type="ECO:0000256" key="1">
    <source>
        <dbReference type="SAM" id="SignalP"/>
    </source>
</evidence>
<feature type="non-terminal residue" evidence="2">
    <location>
        <position position="200"/>
    </location>
</feature>
<protein>
    <submittedName>
        <fullName evidence="2">Uncharacterized protein</fullName>
    </submittedName>
</protein>
<sequence length="200" mass="22427">MERSRTRVRALGLSLLLLVYLIWRGFRAFQPEPPVLVHSRAHAYPNVISGSMADRPAEPSMADLGVGPTPTHIPHSLILLYKEEYRSIRVLSIFIHTYHPPKDSLLELGHARPPPGANYEWSEIVFNQRVDTKKVNVGNRVYTPYGNDKPIQGGNRTPDVPNLVLVPVAAEATMATTLFDLLTPSVHTTFVFELPENQSR</sequence>
<dbReference type="OrthoDB" id="2690153at2759"/>
<reference evidence="2" key="1">
    <citation type="journal article" date="2020" name="Nat. Commun.">
        <title>Large-scale genome sequencing of mycorrhizal fungi provides insights into the early evolution of symbiotic traits.</title>
        <authorList>
            <person name="Miyauchi S."/>
            <person name="Kiss E."/>
            <person name="Kuo A."/>
            <person name="Drula E."/>
            <person name="Kohler A."/>
            <person name="Sanchez-Garcia M."/>
            <person name="Morin E."/>
            <person name="Andreopoulos B."/>
            <person name="Barry K.W."/>
            <person name="Bonito G."/>
            <person name="Buee M."/>
            <person name="Carver A."/>
            <person name="Chen C."/>
            <person name="Cichocki N."/>
            <person name="Clum A."/>
            <person name="Culley D."/>
            <person name="Crous P.W."/>
            <person name="Fauchery L."/>
            <person name="Girlanda M."/>
            <person name="Hayes R.D."/>
            <person name="Keri Z."/>
            <person name="LaButti K."/>
            <person name="Lipzen A."/>
            <person name="Lombard V."/>
            <person name="Magnuson J."/>
            <person name="Maillard F."/>
            <person name="Murat C."/>
            <person name="Nolan M."/>
            <person name="Ohm R.A."/>
            <person name="Pangilinan J."/>
            <person name="Pereira M.F."/>
            <person name="Perotto S."/>
            <person name="Peter M."/>
            <person name="Pfister S."/>
            <person name="Riley R."/>
            <person name="Sitrit Y."/>
            <person name="Stielow J.B."/>
            <person name="Szollosi G."/>
            <person name="Zifcakova L."/>
            <person name="Stursova M."/>
            <person name="Spatafora J.W."/>
            <person name="Tedersoo L."/>
            <person name="Vaario L.M."/>
            <person name="Yamada A."/>
            <person name="Yan M."/>
            <person name="Wang P."/>
            <person name="Xu J."/>
            <person name="Bruns T."/>
            <person name="Baldrian P."/>
            <person name="Vilgalys R."/>
            <person name="Dunand C."/>
            <person name="Henrissat B."/>
            <person name="Grigoriev I.V."/>
            <person name="Hibbett D."/>
            <person name="Nagy L.G."/>
            <person name="Martin F.M."/>
        </authorList>
    </citation>
    <scope>NUCLEOTIDE SEQUENCE</scope>
    <source>
        <strain evidence="2">UP504</strain>
    </source>
</reference>
<gene>
    <name evidence="2" type="ORF">BS47DRAFT_1386421</name>
</gene>
<dbReference type="EMBL" id="MU129327">
    <property type="protein sequence ID" value="KAF9503624.1"/>
    <property type="molecule type" value="Genomic_DNA"/>
</dbReference>
<comment type="caution">
    <text evidence="2">The sequence shown here is derived from an EMBL/GenBank/DDBJ whole genome shotgun (WGS) entry which is preliminary data.</text>
</comment>
<feature type="chain" id="PRO_5040260211" evidence="1">
    <location>
        <begin position="29"/>
        <end position="200"/>
    </location>
</feature>
<keyword evidence="3" id="KW-1185">Reference proteome</keyword>
<accession>A0A9P6AEB0</accession>
<proteinExistence type="predicted"/>
<organism evidence="2 3">
    <name type="scientific">Hydnum rufescens UP504</name>
    <dbReference type="NCBI Taxonomy" id="1448309"/>
    <lineage>
        <taxon>Eukaryota</taxon>
        <taxon>Fungi</taxon>
        <taxon>Dikarya</taxon>
        <taxon>Basidiomycota</taxon>
        <taxon>Agaricomycotina</taxon>
        <taxon>Agaricomycetes</taxon>
        <taxon>Cantharellales</taxon>
        <taxon>Hydnaceae</taxon>
        <taxon>Hydnum</taxon>
    </lineage>
</organism>
<dbReference type="Proteomes" id="UP000886523">
    <property type="component" value="Unassembled WGS sequence"/>
</dbReference>